<dbReference type="PROSITE" id="PS50093">
    <property type="entry name" value="PKD"/>
    <property type="match status" value="2"/>
</dbReference>
<dbReference type="CDD" id="cd00146">
    <property type="entry name" value="PKD"/>
    <property type="match status" value="2"/>
</dbReference>
<dbReference type="InterPro" id="IPR013783">
    <property type="entry name" value="Ig-like_fold"/>
</dbReference>
<dbReference type="NCBIfam" id="TIGR04131">
    <property type="entry name" value="Bac_Flav_CTERM"/>
    <property type="match status" value="1"/>
</dbReference>
<dbReference type="PANTHER" id="PTHR46534:SF1">
    <property type="entry name" value="IGGFC-BINDING PROTEIN N-TERMINAL DOMAIN-CONTAINING PROTEIN"/>
    <property type="match status" value="1"/>
</dbReference>
<feature type="domain" description="PKD" evidence="2">
    <location>
        <begin position="612"/>
        <end position="678"/>
    </location>
</feature>
<evidence type="ECO:0000256" key="1">
    <source>
        <dbReference type="SAM" id="Phobius"/>
    </source>
</evidence>
<keyword evidence="1" id="KW-0812">Transmembrane</keyword>
<keyword evidence="1" id="KW-1133">Transmembrane helix</keyword>
<accession>A0A1G9LUU9</accession>
<dbReference type="InterPro" id="IPR035986">
    <property type="entry name" value="PKD_dom_sf"/>
</dbReference>
<dbReference type="STRING" id="990371.SAMN05421813_101102"/>
<reference evidence="4" key="1">
    <citation type="submission" date="2016-10" db="EMBL/GenBank/DDBJ databases">
        <authorList>
            <person name="Varghese N."/>
            <person name="Submissions S."/>
        </authorList>
    </citation>
    <scope>NUCLEOTIDE SEQUENCE [LARGE SCALE GENOMIC DNA]</scope>
    <source>
        <strain evidence="4">DSM 24536</strain>
    </source>
</reference>
<feature type="transmembrane region" description="Helical" evidence="1">
    <location>
        <begin position="39"/>
        <end position="58"/>
    </location>
</feature>
<dbReference type="Pfam" id="PF17517">
    <property type="entry name" value="IgGFc_binding"/>
    <property type="match status" value="1"/>
</dbReference>
<dbReference type="InterPro" id="IPR000601">
    <property type="entry name" value="PKD_dom"/>
</dbReference>
<name>A0A1G9LUU9_9SPHI</name>
<dbReference type="InterPro" id="IPR022409">
    <property type="entry name" value="PKD/Chitinase_dom"/>
</dbReference>
<dbReference type="PANTHER" id="PTHR46534">
    <property type="entry name" value="IGGFC_BINDING DOMAIN-CONTAINING PROTEIN"/>
    <property type="match status" value="1"/>
</dbReference>
<keyword evidence="1" id="KW-0472">Membrane</keyword>
<dbReference type="Gene3D" id="2.60.40.10">
    <property type="entry name" value="Immunoglobulins"/>
    <property type="match status" value="2"/>
</dbReference>
<protein>
    <submittedName>
        <fullName evidence="3">Gliding motility-associated C-terminal domain-containing protein</fullName>
    </submittedName>
</protein>
<organism evidence="3 4">
    <name type="scientific">Daejeonella rubra</name>
    <dbReference type="NCBI Taxonomy" id="990371"/>
    <lineage>
        <taxon>Bacteria</taxon>
        <taxon>Pseudomonadati</taxon>
        <taxon>Bacteroidota</taxon>
        <taxon>Sphingobacteriia</taxon>
        <taxon>Sphingobacteriales</taxon>
        <taxon>Sphingobacteriaceae</taxon>
        <taxon>Daejeonella</taxon>
    </lineage>
</organism>
<evidence type="ECO:0000259" key="2">
    <source>
        <dbReference type="PROSITE" id="PS50093"/>
    </source>
</evidence>
<dbReference type="AlphaFoldDB" id="A0A1G9LUU9"/>
<dbReference type="EMBL" id="FNHH01000001">
    <property type="protein sequence ID" value="SDL65521.1"/>
    <property type="molecule type" value="Genomic_DNA"/>
</dbReference>
<proteinExistence type="predicted"/>
<dbReference type="SMART" id="SM00089">
    <property type="entry name" value="PKD"/>
    <property type="match status" value="2"/>
</dbReference>
<dbReference type="InterPro" id="IPR035234">
    <property type="entry name" value="IgGFc-bd_N"/>
</dbReference>
<dbReference type="InterPro" id="IPR026341">
    <property type="entry name" value="T9SS_type_B"/>
</dbReference>
<dbReference type="Pfam" id="PF13585">
    <property type="entry name" value="CHU_C"/>
    <property type="match status" value="1"/>
</dbReference>
<evidence type="ECO:0000313" key="4">
    <source>
        <dbReference type="Proteomes" id="UP000199226"/>
    </source>
</evidence>
<keyword evidence="4" id="KW-1185">Reference proteome</keyword>
<dbReference type="SUPFAM" id="SSF49299">
    <property type="entry name" value="PKD domain"/>
    <property type="match status" value="2"/>
</dbReference>
<gene>
    <name evidence="3" type="ORF">SAMN05421813_101102</name>
</gene>
<evidence type="ECO:0000313" key="3">
    <source>
        <dbReference type="EMBL" id="SDL65521.1"/>
    </source>
</evidence>
<dbReference type="Proteomes" id="UP000199226">
    <property type="component" value="Unassembled WGS sequence"/>
</dbReference>
<sequence>MISSYLSLFVNFITAFNGQYVSKHIAQIILLFTQHIIEMLKRIFFSFILILFLGIFGIQQGKAQSVSNEGTEFWAVFPSHVAANLNGFRPLANYSIFITGKQASSGVVTVGTFQTSFILPQANSVIEVQIPRGQAYIDELESGRVLSNRAIRIQVDAGKPKVVVYGHIFAGARSAASLILPKEALGQQYFSMNYLSGNTLDGGRNHIVLVASEPDTKIFLRRNGVDLVPGGILLQNIGDAYEYLSNTDLTGTSVFVDPQTSGCKQFAMFSGTTNSAITIPSGCIGPVSSDPLYQQNYPVESWGTSYGFIPFSMRNRSGLPTRTNGNYVRILAKEDNTQVLYNGNQLATLNAGQFYQTPLPVNQPAYITANKAIAVAQYSLTQSCAGGGFGDPDMVILNPIEYNIKNITVYSSNKENISENYVNILIKTSAAASFRINGRAPTGTFTALPAFPGLSYMQLNLNQYPTQIFNLSASEGFNAIAYGFGDVESYAYSAGTNLASSQSVKAINKITLEEITNACTNQDLDFVLTLTSPASSLTWQLDVNDPPILQNNPTATPVTRNGIVYYEYIFPRNAGYKQAGEKIVKVTATYASAAGCTLDEQVIDYTFDVFDPPEALFTNSVNLCANNEIVFTDQSKDNGNAITSWLWDFGDGQTATDQNPKHIYTNPGLYTVILKVQNVTSCTAIEFKKDLLIRAIPVADFSMSLPGCNNSGITFTDLSIPLEGRIVKWNWDLGDGTIAEYANGAPFLHQYTAGGSYTVSLKVTNEFGCDHTINRQLNITTPFLDAGADTIILRGGGVKFNVRATGTNLKYKWSPSIGLDRDDVQNPVASPAEDTRYTVIITSDEGCVLQDDILVQVLEKPLIPNTFTPNGDGVNDVWKIEYLDSYPNVTVNIYNRYGVRVYASIGYIEAWNGIFNGQTVPVGTYYYVIDPKIALPVFKGWVTVIR</sequence>
<dbReference type="Pfam" id="PF18911">
    <property type="entry name" value="PKD_4"/>
    <property type="match status" value="2"/>
</dbReference>
<feature type="domain" description="PKD" evidence="2">
    <location>
        <begin position="724"/>
        <end position="768"/>
    </location>
</feature>